<dbReference type="SUPFAM" id="SSF46689">
    <property type="entry name" value="Homeodomain-like"/>
    <property type="match status" value="1"/>
</dbReference>
<dbReference type="EMBL" id="FQZT01000023">
    <property type="protein sequence ID" value="SHJ88858.1"/>
    <property type="molecule type" value="Genomic_DNA"/>
</dbReference>
<dbReference type="GO" id="GO:0006355">
    <property type="term" value="P:regulation of DNA-templated transcription"/>
    <property type="evidence" value="ECO:0007669"/>
    <property type="project" value="InterPro"/>
</dbReference>
<protein>
    <submittedName>
        <fullName evidence="9">Two-component system, NtrC family, response regulator AtoC</fullName>
    </submittedName>
</protein>
<dbReference type="GO" id="GO:0043565">
    <property type="term" value="F:sequence-specific DNA binding"/>
    <property type="evidence" value="ECO:0007669"/>
    <property type="project" value="InterPro"/>
</dbReference>
<evidence type="ECO:0000313" key="9">
    <source>
        <dbReference type="EMBL" id="SHJ88858.1"/>
    </source>
</evidence>
<dbReference type="InterPro" id="IPR025662">
    <property type="entry name" value="Sigma_54_int_dom_ATP-bd_1"/>
</dbReference>
<dbReference type="InterPro" id="IPR001789">
    <property type="entry name" value="Sig_transdc_resp-reg_receiver"/>
</dbReference>
<dbReference type="Pfam" id="PF00158">
    <property type="entry name" value="Sigma54_activat"/>
    <property type="match status" value="1"/>
</dbReference>
<dbReference type="InterPro" id="IPR011006">
    <property type="entry name" value="CheY-like_superfamily"/>
</dbReference>
<name>A0A1M6MZL2_MALRU</name>
<dbReference type="PROSITE" id="PS00675">
    <property type="entry name" value="SIGMA54_INTERACT_1"/>
    <property type="match status" value="1"/>
</dbReference>
<evidence type="ECO:0000259" key="8">
    <source>
        <dbReference type="PROSITE" id="PS50110"/>
    </source>
</evidence>
<keyword evidence="4" id="KW-0238">DNA-binding</keyword>
<dbReference type="CDD" id="cd00156">
    <property type="entry name" value="REC"/>
    <property type="match status" value="1"/>
</dbReference>
<evidence type="ECO:0000256" key="4">
    <source>
        <dbReference type="ARBA" id="ARBA00023125"/>
    </source>
</evidence>
<keyword evidence="6" id="KW-0597">Phosphoprotein</keyword>
<dbReference type="PANTHER" id="PTHR32071:SF117">
    <property type="entry name" value="PTS-DEPENDENT DIHYDROXYACETONE KINASE OPERON REGULATORY PROTEIN-RELATED"/>
    <property type="match status" value="1"/>
</dbReference>
<dbReference type="SMART" id="SM00448">
    <property type="entry name" value="REC"/>
    <property type="match status" value="1"/>
</dbReference>
<dbReference type="InterPro" id="IPR002197">
    <property type="entry name" value="HTH_Fis"/>
</dbReference>
<gene>
    <name evidence="9" type="ORF">SAMN02745165_03451</name>
</gene>
<dbReference type="SUPFAM" id="SSF52172">
    <property type="entry name" value="CheY-like"/>
    <property type="match status" value="1"/>
</dbReference>
<keyword evidence="2" id="KW-0067">ATP-binding</keyword>
<dbReference type="InterPro" id="IPR027417">
    <property type="entry name" value="P-loop_NTPase"/>
</dbReference>
<accession>A0A1M6MZL2</accession>
<reference evidence="9 10" key="1">
    <citation type="submission" date="2016-11" db="EMBL/GenBank/DDBJ databases">
        <authorList>
            <person name="Jaros S."/>
            <person name="Januszkiewicz K."/>
            <person name="Wedrychowicz H."/>
        </authorList>
    </citation>
    <scope>NUCLEOTIDE SEQUENCE [LARGE SCALE GENOMIC DNA]</scope>
    <source>
        <strain evidence="9 10">DSM 5091</strain>
    </source>
</reference>
<keyword evidence="5" id="KW-0804">Transcription</keyword>
<dbReference type="Gene3D" id="1.10.8.60">
    <property type="match status" value="1"/>
</dbReference>
<dbReference type="CDD" id="cd00009">
    <property type="entry name" value="AAA"/>
    <property type="match status" value="1"/>
</dbReference>
<dbReference type="InterPro" id="IPR002078">
    <property type="entry name" value="Sigma_54_int"/>
</dbReference>
<dbReference type="SMART" id="SM00382">
    <property type="entry name" value="AAA"/>
    <property type="match status" value="1"/>
</dbReference>
<dbReference type="Gene3D" id="3.40.50.2300">
    <property type="match status" value="1"/>
</dbReference>
<keyword evidence="10" id="KW-1185">Reference proteome</keyword>
<dbReference type="STRING" id="1122189.SAMN02745165_03451"/>
<dbReference type="RefSeq" id="WP_072909975.1">
    <property type="nucleotide sequence ID" value="NZ_FQZT01000023.1"/>
</dbReference>
<evidence type="ECO:0000256" key="2">
    <source>
        <dbReference type="ARBA" id="ARBA00022840"/>
    </source>
</evidence>
<organism evidence="9 10">
    <name type="scientific">Malonomonas rubra DSM 5091</name>
    <dbReference type="NCBI Taxonomy" id="1122189"/>
    <lineage>
        <taxon>Bacteria</taxon>
        <taxon>Pseudomonadati</taxon>
        <taxon>Thermodesulfobacteriota</taxon>
        <taxon>Desulfuromonadia</taxon>
        <taxon>Desulfuromonadales</taxon>
        <taxon>Geopsychrobacteraceae</taxon>
        <taxon>Malonomonas</taxon>
    </lineage>
</organism>
<dbReference type="FunFam" id="3.40.50.300:FF:000006">
    <property type="entry name" value="DNA-binding transcriptional regulator NtrC"/>
    <property type="match status" value="1"/>
</dbReference>
<dbReference type="Proteomes" id="UP000184171">
    <property type="component" value="Unassembled WGS sequence"/>
</dbReference>
<dbReference type="Pfam" id="PF25601">
    <property type="entry name" value="AAA_lid_14"/>
    <property type="match status" value="1"/>
</dbReference>
<dbReference type="InterPro" id="IPR058031">
    <property type="entry name" value="AAA_lid_NorR"/>
</dbReference>
<evidence type="ECO:0000313" key="10">
    <source>
        <dbReference type="Proteomes" id="UP000184171"/>
    </source>
</evidence>
<evidence type="ECO:0000259" key="7">
    <source>
        <dbReference type="PROSITE" id="PS50045"/>
    </source>
</evidence>
<dbReference type="InterPro" id="IPR025944">
    <property type="entry name" value="Sigma_54_int_dom_CS"/>
</dbReference>
<dbReference type="GO" id="GO:0000160">
    <property type="term" value="P:phosphorelay signal transduction system"/>
    <property type="evidence" value="ECO:0007669"/>
    <property type="project" value="InterPro"/>
</dbReference>
<dbReference type="AlphaFoldDB" id="A0A1M6MZL2"/>
<evidence type="ECO:0000256" key="5">
    <source>
        <dbReference type="ARBA" id="ARBA00023163"/>
    </source>
</evidence>
<dbReference type="Gene3D" id="1.10.10.60">
    <property type="entry name" value="Homeodomain-like"/>
    <property type="match status" value="1"/>
</dbReference>
<dbReference type="PROSITE" id="PS00688">
    <property type="entry name" value="SIGMA54_INTERACT_3"/>
    <property type="match status" value="1"/>
</dbReference>
<dbReference type="InterPro" id="IPR003593">
    <property type="entry name" value="AAA+_ATPase"/>
</dbReference>
<proteinExistence type="predicted"/>
<keyword evidence="1" id="KW-0547">Nucleotide-binding</keyword>
<dbReference type="OrthoDB" id="9814761at2"/>
<dbReference type="Pfam" id="PF00072">
    <property type="entry name" value="Response_reg"/>
    <property type="match status" value="1"/>
</dbReference>
<feature type="domain" description="Sigma-54 factor interaction" evidence="7">
    <location>
        <begin position="141"/>
        <end position="369"/>
    </location>
</feature>
<sequence length="449" mass="49715">MTSTKILVAEDEEIMRITVVDHLRVYGWQVDEAENGNKALELIGQNNYQLLLSDIRMPGLDGEALLAEVKKLSPRTEVVMMTAHGSTDTAVNCLKNGAADYIQKPFDLDDLSFRIKRILEMQAIKARCVSLEHCGGQRRPLIGNSAPMQKVLNLISQVAGSDSSVLIQGESGTGKEIVAAAIHFESRRADKPYVRVNCAAIPDGLMESEFFGHEKGAFTGADKTSVGKFELADQGTILLDEIGDMPLDLQVKLLRVLQEKEIERVGGKQQIPINVRVLCSTAKNLAEEVKKGNFRQDLFYRLQVIPIELPALRDRPGDISLLADFFLQEFGQERGMMFKLSPEARQALENHSFPGNVRELRNLLERVSVLAPAPLIQLWDLPFELRGTQPEAASSEVPIAETLADAVADAEKKCILQALKKAGDNKTEAAAILGISRKNLWEKMKNYNL</sequence>
<dbReference type="PROSITE" id="PS50110">
    <property type="entry name" value="RESPONSE_REGULATORY"/>
    <property type="match status" value="1"/>
</dbReference>
<dbReference type="PROSITE" id="PS50045">
    <property type="entry name" value="SIGMA54_INTERACT_4"/>
    <property type="match status" value="1"/>
</dbReference>
<dbReference type="Pfam" id="PF02954">
    <property type="entry name" value="HTH_8"/>
    <property type="match status" value="1"/>
</dbReference>
<evidence type="ECO:0000256" key="1">
    <source>
        <dbReference type="ARBA" id="ARBA00022741"/>
    </source>
</evidence>
<feature type="domain" description="Response regulatory" evidence="8">
    <location>
        <begin position="5"/>
        <end position="119"/>
    </location>
</feature>
<dbReference type="GO" id="GO:0005524">
    <property type="term" value="F:ATP binding"/>
    <property type="evidence" value="ECO:0007669"/>
    <property type="project" value="UniProtKB-KW"/>
</dbReference>
<evidence type="ECO:0000256" key="3">
    <source>
        <dbReference type="ARBA" id="ARBA00023015"/>
    </source>
</evidence>
<keyword evidence="3" id="KW-0805">Transcription regulation</keyword>
<dbReference type="Gene3D" id="3.40.50.300">
    <property type="entry name" value="P-loop containing nucleotide triphosphate hydrolases"/>
    <property type="match status" value="1"/>
</dbReference>
<dbReference type="InterPro" id="IPR009057">
    <property type="entry name" value="Homeodomain-like_sf"/>
</dbReference>
<evidence type="ECO:0000256" key="6">
    <source>
        <dbReference type="PROSITE-ProRule" id="PRU00169"/>
    </source>
</evidence>
<dbReference type="PRINTS" id="PR01590">
    <property type="entry name" value="HTHFIS"/>
</dbReference>
<dbReference type="PANTHER" id="PTHR32071">
    <property type="entry name" value="TRANSCRIPTIONAL REGULATORY PROTEIN"/>
    <property type="match status" value="1"/>
</dbReference>
<dbReference type="SUPFAM" id="SSF52540">
    <property type="entry name" value="P-loop containing nucleoside triphosphate hydrolases"/>
    <property type="match status" value="1"/>
</dbReference>
<feature type="modified residue" description="4-aspartylphosphate" evidence="6">
    <location>
        <position position="54"/>
    </location>
</feature>